<feature type="transmembrane region" description="Helical" evidence="8">
    <location>
        <begin position="348"/>
        <end position="371"/>
    </location>
</feature>
<feature type="transmembrane region" description="Helical" evidence="8">
    <location>
        <begin position="145"/>
        <end position="163"/>
    </location>
</feature>
<keyword evidence="5 8" id="KW-0812">Transmembrane</keyword>
<evidence type="ECO:0008006" key="11">
    <source>
        <dbReference type="Google" id="ProtNLM"/>
    </source>
</evidence>
<feature type="transmembrane region" description="Helical" evidence="8">
    <location>
        <begin position="257"/>
        <end position="282"/>
    </location>
</feature>
<dbReference type="RefSeq" id="WP_344159160.1">
    <property type="nucleotide sequence ID" value="NZ_BAAAPC010000001.1"/>
</dbReference>
<organism evidence="9 10">
    <name type="scientific">Nocardiopsis rhodophaea</name>
    <dbReference type="NCBI Taxonomy" id="280238"/>
    <lineage>
        <taxon>Bacteria</taxon>
        <taxon>Bacillati</taxon>
        <taxon>Actinomycetota</taxon>
        <taxon>Actinomycetes</taxon>
        <taxon>Streptosporangiales</taxon>
        <taxon>Nocardiopsidaceae</taxon>
        <taxon>Nocardiopsis</taxon>
    </lineage>
</organism>
<reference evidence="9 10" key="1">
    <citation type="journal article" date="2019" name="Int. J. Syst. Evol. Microbiol.">
        <title>The Global Catalogue of Microorganisms (GCM) 10K type strain sequencing project: providing services to taxonomists for standard genome sequencing and annotation.</title>
        <authorList>
            <consortium name="The Broad Institute Genomics Platform"/>
            <consortium name="The Broad Institute Genome Sequencing Center for Infectious Disease"/>
            <person name="Wu L."/>
            <person name="Ma J."/>
        </authorList>
    </citation>
    <scope>NUCLEOTIDE SEQUENCE [LARGE SCALE GENOMIC DNA]</scope>
    <source>
        <strain evidence="9 10">JCM 15313</strain>
    </source>
</reference>
<dbReference type="PANTHER" id="PTHR30047">
    <property type="entry name" value="HIGH-AFFINITY CHOLINE TRANSPORT PROTEIN-RELATED"/>
    <property type="match status" value="1"/>
</dbReference>
<feature type="transmembrane region" description="Helical" evidence="8">
    <location>
        <begin position="190"/>
        <end position="212"/>
    </location>
</feature>
<evidence type="ECO:0000256" key="2">
    <source>
        <dbReference type="ARBA" id="ARBA00005658"/>
    </source>
</evidence>
<evidence type="ECO:0000256" key="5">
    <source>
        <dbReference type="ARBA" id="ARBA00022692"/>
    </source>
</evidence>
<evidence type="ECO:0000313" key="10">
    <source>
        <dbReference type="Proteomes" id="UP001501585"/>
    </source>
</evidence>
<feature type="transmembrane region" description="Helical" evidence="8">
    <location>
        <begin position="400"/>
        <end position="419"/>
    </location>
</feature>
<keyword evidence="10" id="KW-1185">Reference proteome</keyword>
<evidence type="ECO:0000313" key="9">
    <source>
        <dbReference type="EMBL" id="GAA1978906.1"/>
    </source>
</evidence>
<gene>
    <name evidence="9" type="ORF">GCM10009799_00080</name>
</gene>
<name>A0ABN2S1S1_9ACTN</name>
<evidence type="ECO:0000256" key="6">
    <source>
        <dbReference type="ARBA" id="ARBA00022989"/>
    </source>
</evidence>
<dbReference type="InterPro" id="IPR000060">
    <property type="entry name" value="BCCT_transptr"/>
</dbReference>
<accession>A0ABN2S1S1</accession>
<feature type="transmembrane region" description="Helical" evidence="8">
    <location>
        <begin position="12"/>
        <end position="32"/>
    </location>
</feature>
<dbReference type="NCBIfam" id="TIGR00842">
    <property type="entry name" value="bcct"/>
    <property type="match status" value="1"/>
</dbReference>
<keyword evidence="7 8" id="KW-0472">Membrane</keyword>
<dbReference type="Proteomes" id="UP001501585">
    <property type="component" value="Unassembled WGS sequence"/>
</dbReference>
<comment type="subcellular location">
    <subcellularLocation>
        <location evidence="1">Cell membrane</location>
        <topology evidence="1">Multi-pass membrane protein</topology>
    </subcellularLocation>
</comment>
<feature type="transmembrane region" description="Helical" evidence="8">
    <location>
        <begin position="91"/>
        <end position="112"/>
    </location>
</feature>
<evidence type="ECO:0000256" key="4">
    <source>
        <dbReference type="ARBA" id="ARBA00022475"/>
    </source>
</evidence>
<sequence>MSGTTGAAHNSRGIFWGSAALVLLFVLMGALFTERTTAVANAVQAAIVGNFGWFYILVVGVFPLFAVYLLVSRHGRVRLGPDGSRPDYSTLAWLSMLYSAGLGIGLVFYGVAEPIGIYADPPLGQAETRQAAQDAMNLAIFHWALHPWALYIVVGLSIAYFGYRKGLPLTVSSALYPLLGERVRGAPGKVIDVLAVFGTLFGLATSLGLGAAQINAGLDFVARVPSSITNQIVIIAVITSASTTSVVLGIHRGIRRLSLITVGLTLLLFLFVVVMGPTITFLNATVQNAGYYLQNIVGTTFYAEAYATGESWQAGSTLFYWGWWVSWSPFAGLFIARISRGRTVREFIAGTLLVPAGVTVVWFSGFGAAALDLQRGGAADIAAAVNEDSATSLFVLLEHLPFTTALSVLALAVIALFFVTSSDSASYVVDIITSGGRDDAPIWRRIFWAVSEGVVAAILLLVGGLAALQTASLSTGLPFAVVLILMAYCLVRALRTEGASPPARLVAVPAAHMDGRRAPVPD</sequence>
<dbReference type="Pfam" id="PF02028">
    <property type="entry name" value="BCCT"/>
    <property type="match status" value="1"/>
</dbReference>
<proteinExistence type="inferred from homology"/>
<feature type="transmembrane region" description="Helical" evidence="8">
    <location>
        <begin position="475"/>
        <end position="494"/>
    </location>
</feature>
<dbReference type="EMBL" id="BAAAPC010000001">
    <property type="protein sequence ID" value="GAA1978906.1"/>
    <property type="molecule type" value="Genomic_DNA"/>
</dbReference>
<evidence type="ECO:0000256" key="8">
    <source>
        <dbReference type="SAM" id="Phobius"/>
    </source>
</evidence>
<keyword evidence="4" id="KW-1003">Cell membrane</keyword>
<feature type="transmembrane region" description="Helical" evidence="8">
    <location>
        <begin position="232"/>
        <end position="250"/>
    </location>
</feature>
<comment type="similarity">
    <text evidence="2">Belongs to the BCCT transporter (TC 2.A.15) family.</text>
</comment>
<evidence type="ECO:0000256" key="1">
    <source>
        <dbReference type="ARBA" id="ARBA00004651"/>
    </source>
</evidence>
<protein>
    <recommendedName>
        <fullName evidence="11">BCCT family transporter</fullName>
    </recommendedName>
</protein>
<feature type="transmembrane region" description="Helical" evidence="8">
    <location>
        <begin position="318"/>
        <end position="336"/>
    </location>
</feature>
<dbReference type="PANTHER" id="PTHR30047:SF7">
    <property type="entry name" value="HIGH-AFFINITY CHOLINE TRANSPORT PROTEIN"/>
    <property type="match status" value="1"/>
</dbReference>
<keyword evidence="3" id="KW-0813">Transport</keyword>
<feature type="transmembrane region" description="Helical" evidence="8">
    <location>
        <begin position="446"/>
        <end position="469"/>
    </location>
</feature>
<evidence type="ECO:0000256" key="7">
    <source>
        <dbReference type="ARBA" id="ARBA00023136"/>
    </source>
</evidence>
<feature type="transmembrane region" description="Helical" evidence="8">
    <location>
        <begin position="52"/>
        <end position="71"/>
    </location>
</feature>
<keyword evidence="6 8" id="KW-1133">Transmembrane helix</keyword>
<evidence type="ECO:0000256" key="3">
    <source>
        <dbReference type="ARBA" id="ARBA00022448"/>
    </source>
</evidence>
<comment type="caution">
    <text evidence="9">The sequence shown here is derived from an EMBL/GenBank/DDBJ whole genome shotgun (WGS) entry which is preliminary data.</text>
</comment>